<name>A0A1M7ZXB9_9FLAO</name>
<sequence>MKPSENIKQNFTQVNDSLRRISVKKINSTQKIFFSYIIGWQKKGKTLTAKNKYIADQLGLTESGIRKTISTSKKFDFFSSIQLGNKKGENGYTSTHEIKIDVDKFEKYLKLNRSKTAFYENLNEPENEPDEVEEPNQPEEQTTVENKVPEEILIDDSNQADNDLLKEKLREKYNFFFKNSNEDTTLISTKYHILTNNYFKDKLTPEGINGLIQVYNRNRFELFWSDIHVIKEGLRASGRL</sequence>
<keyword evidence="3" id="KW-1185">Reference proteome</keyword>
<evidence type="ECO:0000313" key="3">
    <source>
        <dbReference type="Proteomes" id="UP000184611"/>
    </source>
</evidence>
<dbReference type="OrthoDB" id="1377481at2"/>
<dbReference type="AlphaFoldDB" id="A0A1M7ZXB9"/>
<feature type="compositionally biased region" description="Acidic residues" evidence="1">
    <location>
        <begin position="123"/>
        <end position="137"/>
    </location>
</feature>
<reference evidence="3" key="1">
    <citation type="submission" date="2016-12" db="EMBL/GenBank/DDBJ databases">
        <authorList>
            <person name="Varghese N."/>
            <person name="Submissions S."/>
        </authorList>
    </citation>
    <scope>NUCLEOTIDE SEQUENCE [LARGE SCALE GENOMIC DNA]</scope>
    <source>
        <strain evidence="3">DSM 18830</strain>
    </source>
</reference>
<dbReference type="RefSeq" id="WP_073583212.1">
    <property type="nucleotide sequence ID" value="NZ_CBCSEA010000016.1"/>
</dbReference>
<evidence type="ECO:0000313" key="2">
    <source>
        <dbReference type="EMBL" id="SHO73277.1"/>
    </source>
</evidence>
<dbReference type="EMBL" id="FRYK01000002">
    <property type="protein sequence ID" value="SHO73277.1"/>
    <property type="molecule type" value="Genomic_DNA"/>
</dbReference>
<protein>
    <submittedName>
        <fullName evidence="2">Uncharacterized protein</fullName>
    </submittedName>
</protein>
<evidence type="ECO:0000256" key="1">
    <source>
        <dbReference type="SAM" id="MobiDB-lite"/>
    </source>
</evidence>
<gene>
    <name evidence="2" type="ORF">SAMN05443547_1633</name>
</gene>
<feature type="region of interest" description="Disordered" evidence="1">
    <location>
        <begin position="121"/>
        <end position="146"/>
    </location>
</feature>
<dbReference type="Proteomes" id="UP000184611">
    <property type="component" value="Unassembled WGS sequence"/>
</dbReference>
<organism evidence="2 3">
    <name type="scientific">Flavobacterium cucumis</name>
    <dbReference type="NCBI Taxonomy" id="416016"/>
    <lineage>
        <taxon>Bacteria</taxon>
        <taxon>Pseudomonadati</taxon>
        <taxon>Bacteroidota</taxon>
        <taxon>Flavobacteriia</taxon>
        <taxon>Flavobacteriales</taxon>
        <taxon>Flavobacteriaceae</taxon>
        <taxon>Flavobacterium</taxon>
    </lineage>
</organism>
<accession>A0A1M7ZXB9</accession>
<proteinExistence type="predicted"/>